<evidence type="ECO:0000259" key="5">
    <source>
        <dbReference type="Pfam" id="PF00389"/>
    </source>
</evidence>
<dbReference type="SUPFAM" id="SSF52283">
    <property type="entry name" value="Formate/glycerate dehydrogenase catalytic domain-like"/>
    <property type="match status" value="1"/>
</dbReference>
<dbReference type="KEGG" id="kbs:EPA93_10165"/>
<dbReference type="InterPro" id="IPR036291">
    <property type="entry name" value="NAD(P)-bd_dom_sf"/>
</dbReference>
<dbReference type="Proteomes" id="UP000290365">
    <property type="component" value="Chromosome"/>
</dbReference>
<evidence type="ECO:0000313" key="8">
    <source>
        <dbReference type="Proteomes" id="UP000290365"/>
    </source>
</evidence>
<evidence type="ECO:0000256" key="3">
    <source>
        <dbReference type="ARBA" id="ARBA00023027"/>
    </source>
</evidence>
<evidence type="ECO:0000256" key="1">
    <source>
        <dbReference type="ARBA" id="ARBA00005854"/>
    </source>
</evidence>
<dbReference type="InterPro" id="IPR058205">
    <property type="entry name" value="D-LDH-like"/>
</dbReference>
<dbReference type="Pfam" id="PF02826">
    <property type="entry name" value="2-Hacid_dh_C"/>
    <property type="match status" value="1"/>
</dbReference>
<name>A0A4P6JMT9_KTERU</name>
<dbReference type="EMBL" id="CP035758">
    <property type="protein sequence ID" value="QBD76352.1"/>
    <property type="molecule type" value="Genomic_DNA"/>
</dbReference>
<organism evidence="7 8">
    <name type="scientific">Ktedonosporobacter rubrisoli</name>
    <dbReference type="NCBI Taxonomy" id="2509675"/>
    <lineage>
        <taxon>Bacteria</taxon>
        <taxon>Bacillati</taxon>
        <taxon>Chloroflexota</taxon>
        <taxon>Ktedonobacteria</taxon>
        <taxon>Ktedonobacterales</taxon>
        <taxon>Ktedonosporobacteraceae</taxon>
        <taxon>Ktedonosporobacter</taxon>
    </lineage>
</organism>
<accession>A0A4P6JMT9</accession>
<dbReference type="InterPro" id="IPR029753">
    <property type="entry name" value="D-isomer_DH_CS"/>
</dbReference>
<dbReference type="PANTHER" id="PTHR43026">
    <property type="entry name" value="2-HYDROXYACID DEHYDROGENASE HOMOLOG 1-RELATED"/>
    <property type="match status" value="1"/>
</dbReference>
<dbReference type="PANTHER" id="PTHR43026:SF1">
    <property type="entry name" value="2-HYDROXYACID DEHYDROGENASE HOMOLOG 1-RELATED"/>
    <property type="match status" value="1"/>
</dbReference>
<dbReference type="Gene3D" id="3.40.50.720">
    <property type="entry name" value="NAD(P)-binding Rossmann-like Domain"/>
    <property type="match status" value="2"/>
</dbReference>
<dbReference type="PROSITE" id="PS00065">
    <property type="entry name" value="D_2_HYDROXYACID_DH_1"/>
    <property type="match status" value="1"/>
</dbReference>
<dbReference type="AlphaFoldDB" id="A0A4P6JMT9"/>
<sequence length="348" mass="38242">MENNTQQNSSLVHALATTVNEEDGRYLNEHLGHVLSLRLTPALPQDMPASELSEVEILIPFVNTRIGREEIDAMPRLQLIATRSTGYDHIDTGYAAERGIAVANVPGYGETAVAEYTFALLLALSRKLRRILTRQNGTSIEELRGFDLHGKTLGVVGTGAIGLNVIRIANGFGMQVLAYDVRKKHFMAELLNFRYLPLPELLTDSDIITLHVPSLASTYHLLNRQNLPSLKPGALLINTARGTLVETEALVEALDNGILSGAGLDTLEGEEFLQAGDISAPDLQTDEQRKLLELYHSLQQRENVIITPHIAFASKEALKRILDTTIENVLAFLEGRSSNLVTPKAMVH</sequence>
<dbReference type="RefSeq" id="WP_129887055.1">
    <property type="nucleotide sequence ID" value="NZ_CP035758.1"/>
</dbReference>
<reference evidence="7 8" key="1">
    <citation type="submission" date="2019-01" db="EMBL/GenBank/DDBJ databases">
        <title>Ktedonosporobacter rubrisoli SCAWS-G2.</title>
        <authorList>
            <person name="Huang Y."/>
            <person name="Yan B."/>
        </authorList>
    </citation>
    <scope>NUCLEOTIDE SEQUENCE [LARGE SCALE GENOMIC DNA]</scope>
    <source>
        <strain evidence="7 8">SCAWS-G2</strain>
    </source>
</reference>
<dbReference type="GO" id="GO:0008720">
    <property type="term" value="F:D-lactate dehydrogenase (NAD+) activity"/>
    <property type="evidence" value="ECO:0007669"/>
    <property type="project" value="TreeGrafter"/>
</dbReference>
<dbReference type="OrthoDB" id="9792971at2"/>
<keyword evidence="8" id="KW-1185">Reference proteome</keyword>
<dbReference type="InterPro" id="IPR029752">
    <property type="entry name" value="D-isomer_DH_CS1"/>
</dbReference>
<dbReference type="Pfam" id="PF00389">
    <property type="entry name" value="2-Hacid_dh"/>
    <property type="match status" value="1"/>
</dbReference>
<evidence type="ECO:0000313" key="7">
    <source>
        <dbReference type="EMBL" id="QBD76352.1"/>
    </source>
</evidence>
<proteinExistence type="inferred from homology"/>
<gene>
    <name evidence="7" type="ORF">EPA93_10165</name>
</gene>
<dbReference type="PROSITE" id="PS00670">
    <property type="entry name" value="D_2_HYDROXYACID_DH_2"/>
    <property type="match status" value="1"/>
</dbReference>
<keyword evidence="3" id="KW-0520">NAD</keyword>
<keyword evidence="2 4" id="KW-0560">Oxidoreductase</keyword>
<feature type="domain" description="D-isomer specific 2-hydroxyacid dehydrogenase catalytic" evidence="5">
    <location>
        <begin position="17"/>
        <end position="338"/>
    </location>
</feature>
<dbReference type="InterPro" id="IPR006140">
    <property type="entry name" value="D-isomer_DH_NAD-bd"/>
</dbReference>
<evidence type="ECO:0000256" key="2">
    <source>
        <dbReference type="ARBA" id="ARBA00023002"/>
    </source>
</evidence>
<dbReference type="PROSITE" id="PS00671">
    <property type="entry name" value="D_2_HYDROXYACID_DH_3"/>
    <property type="match status" value="1"/>
</dbReference>
<evidence type="ECO:0000256" key="4">
    <source>
        <dbReference type="RuleBase" id="RU003719"/>
    </source>
</evidence>
<dbReference type="InterPro" id="IPR006139">
    <property type="entry name" value="D-isomer_2_OHA_DH_cat_dom"/>
</dbReference>
<dbReference type="SUPFAM" id="SSF51735">
    <property type="entry name" value="NAD(P)-binding Rossmann-fold domains"/>
    <property type="match status" value="1"/>
</dbReference>
<evidence type="ECO:0000259" key="6">
    <source>
        <dbReference type="Pfam" id="PF02826"/>
    </source>
</evidence>
<dbReference type="GO" id="GO:0051287">
    <property type="term" value="F:NAD binding"/>
    <property type="evidence" value="ECO:0007669"/>
    <property type="project" value="InterPro"/>
</dbReference>
<comment type="similarity">
    <text evidence="1 4">Belongs to the D-isomer specific 2-hydroxyacid dehydrogenase family.</text>
</comment>
<protein>
    <submittedName>
        <fullName evidence="7">Hydroxyacid dehydrogenase</fullName>
    </submittedName>
</protein>
<feature type="domain" description="D-isomer specific 2-hydroxyacid dehydrogenase NAD-binding" evidence="6">
    <location>
        <begin position="118"/>
        <end position="311"/>
    </location>
</feature>